<dbReference type="PANTHER" id="PTHR23138:SF142">
    <property type="entry name" value="RAN-BINDING PROTEIN 3B-RELATED"/>
    <property type="match status" value="1"/>
</dbReference>
<feature type="region of interest" description="Disordered" evidence="4">
    <location>
        <begin position="73"/>
        <end position="94"/>
    </location>
</feature>
<accession>A0A7H9HTD1</accession>
<reference evidence="6 7" key="1">
    <citation type="submission" date="2020-06" db="EMBL/GenBank/DDBJ databases">
        <title>The yeast mating-type switching endonuclease HO is a domesticated member of an unorthodox homing genetic element family.</title>
        <authorList>
            <person name="Coughlan A.Y."/>
            <person name="Lombardi L."/>
            <person name="Braun-Galleani S."/>
            <person name="Martos A.R."/>
            <person name="Galeote V."/>
            <person name="Bigey F."/>
            <person name="Dequin S."/>
            <person name="Byrne K.P."/>
            <person name="Wolfe K.H."/>
        </authorList>
    </citation>
    <scope>NUCLEOTIDE SEQUENCE [LARGE SCALE GENOMIC DNA]</scope>
    <source>
        <strain evidence="6 7">CBS2947</strain>
    </source>
</reference>
<dbReference type="Pfam" id="PF00638">
    <property type="entry name" value="Ran_BP1"/>
    <property type="match status" value="1"/>
</dbReference>
<organism evidence="6 7">
    <name type="scientific">Torulaspora globosa</name>
    <dbReference type="NCBI Taxonomy" id="48254"/>
    <lineage>
        <taxon>Eukaryota</taxon>
        <taxon>Fungi</taxon>
        <taxon>Dikarya</taxon>
        <taxon>Ascomycota</taxon>
        <taxon>Saccharomycotina</taxon>
        <taxon>Saccharomycetes</taxon>
        <taxon>Saccharomycetales</taxon>
        <taxon>Saccharomycetaceae</taxon>
        <taxon>Torulaspora</taxon>
    </lineage>
</organism>
<evidence type="ECO:0000256" key="3">
    <source>
        <dbReference type="ARBA" id="ARBA00023242"/>
    </source>
</evidence>
<dbReference type="Gene3D" id="2.30.29.30">
    <property type="entry name" value="Pleckstrin-homology domain (PH domain)/Phosphotyrosine-binding domain (PTB)"/>
    <property type="match status" value="1"/>
</dbReference>
<dbReference type="Proteomes" id="UP000510647">
    <property type="component" value="Chromosome 4"/>
</dbReference>
<dbReference type="FunFam" id="2.30.29.30:FF:000454">
    <property type="entry name" value="Ran-specific GTPase-activating protein 2"/>
    <property type="match status" value="1"/>
</dbReference>
<dbReference type="SMART" id="SM00160">
    <property type="entry name" value="RanBD"/>
    <property type="match status" value="1"/>
</dbReference>
<evidence type="ECO:0000259" key="5">
    <source>
        <dbReference type="PROSITE" id="PS50196"/>
    </source>
</evidence>
<dbReference type="AlphaFoldDB" id="A0A7H9HTD1"/>
<dbReference type="InterPro" id="IPR045255">
    <property type="entry name" value="RanBP1-like"/>
</dbReference>
<dbReference type="GO" id="GO:0006607">
    <property type="term" value="P:NLS-bearing protein import into nucleus"/>
    <property type="evidence" value="ECO:0007669"/>
    <property type="project" value="TreeGrafter"/>
</dbReference>
<evidence type="ECO:0000256" key="2">
    <source>
        <dbReference type="ARBA" id="ARBA00022553"/>
    </source>
</evidence>
<dbReference type="InterPro" id="IPR000156">
    <property type="entry name" value="Ran_bind_dom"/>
</dbReference>
<keyword evidence="2" id="KW-0597">Phosphoprotein</keyword>
<protein>
    <recommendedName>
        <fullName evidence="5">RanBD1 domain-containing protein</fullName>
    </recommendedName>
</protein>
<feature type="compositionally biased region" description="Basic and acidic residues" evidence="4">
    <location>
        <begin position="147"/>
        <end position="165"/>
    </location>
</feature>
<evidence type="ECO:0000256" key="1">
    <source>
        <dbReference type="ARBA" id="ARBA00004123"/>
    </source>
</evidence>
<dbReference type="OrthoDB" id="411251at2759"/>
<dbReference type="InterPro" id="IPR011993">
    <property type="entry name" value="PH-like_dom_sf"/>
</dbReference>
<name>A0A7H9HTD1_9SACH</name>
<dbReference type="EMBL" id="CP059270">
    <property type="protein sequence ID" value="QLQ80591.1"/>
    <property type="molecule type" value="Genomic_DNA"/>
</dbReference>
<evidence type="ECO:0000313" key="6">
    <source>
        <dbReference type="EMBL" id="QLQ80591.1"/>
    </source>
</evidence>
<dbReference type="GO" id="GO:0006611">
    <property type="term" value="P:protein export from nucleus"/>
    <property type="evidence" value="ECO:0007669"/>
    <property type="project" value="UniProtKB-ARBA"/>
</dbReference>
<evidence type="ECO:0000256" key="4">
    <source>
        <dbReference type="SAM" id="MobiDB-lite"/>
    </source>
</evidence>
<dbReference type="GO" id="GO:0005634">
    <property type="term" value="C:nucleus"/>
    <property type="evidence" value="ECO:0007669"/>
    <property type="project" value="UniProtKB-SubCell"/>
</dbReference>
<dbReference type="PROSITE" id="PS50196">
    <property type="entry name" value="RANBD1"/>
    <property type="match status" value="1"/>
</dbReference>
<dbReference type="SUPFAM" id="SSF50729">
    <property type="entry name" value="PH domain-like"/>
    <property type="match status" value="1"/>
</dbReference>
<feature type="region of interest" description="Disordered" evidence="4">
    <location>
        <begin position="1"/>
        <end position="52"/>
    </location>
</feature>
<sequence>MSDSVKPVGPEQGTGEKVGNSVENTEGKLKRARDGTENDSNGEVASEEADDEVVVKKVKTAKVDETVGKVENVKDTGDKPKHVFGSTTSFGAGFAAANRSTVSKVKENPSGKPSAFGSGLSFGGGFTMLKKSDEQASKATEEDETAGESKEQEQTPSAESKKEQSAETESGLSSSESSGFKLQKQEVKSGEESEEVVYQVNAKLYQLSDLKHGWKERGVGFIRVNKNKSTGKARLVMRSRGILKVILNLPLVKGFKIQRGFPGSLQGEKFIRITAVDDNNAPLQYAVKTGKAETVQELYDNIVKLVAE</sequence>
<dbReference type="PANTHER" id="PTHR23138">
    <property type="entry name" value="RAN BINDING PROTEIN"/>
    <property type="match status" value="1"/>
</dbReference>
<comment type="subcellular location">
    <subcellularLocation>
        <location evidence="1">Nucleus</location>
    </subcellularLocation>
</comment>
<feature type="domain" description="RanBD1" evidence="5">
    <location>
        <begin position="186"/>
        <end position="308"/>
    </location>
</feature>
<proteinExistence type="predicted"/>
<feature type="region of interest" description="Disordered" evidence="4">
    <location>
        <begin position="127"/>
        <end position="186"/>
    </location>
</feature>
<keyword evidence="7" id="KW-1185">Reference proteome</keyword>
<gene>
    <name evidence="6" type="ORF">HG537_0D05920</name>
</gene>
<feature type="compositionally biased region" description="Low complexity" evidence="4">
    <location>
        <begin position="167"/>
        <end position="178"/>
    </location>
</feature>
<evidence type="ECO:0000313" key="7">
    <source>
        <dbReference type="Proteomes" id="UP000510647"/>
    </source>
</evidence>
<dbReference type="CDD" id="cd13180">
    <property type="entry name" value="RanBD_RanBP3"/>
    <property type="match status" value="1"/>
</dbReference>
<keyword evidence="3" id="KW-0539">Nucleus</keyword>
<feature type="compositionally biased region" description="Basic and acidic residues" evidence="4">
    <location>
        <begin position="25"/>
        <end position="36"/>
    </location>
</feature>
<feature type="region of interest" description="Disordered" evidence="4">
    <location>
        <begin position="101"/>
        <end position="120"/>
    </location>
</feature>
<feature type="compositionally biased region" description="Basic and acidic residues" evidence="4">
    <location>
        <begin position="130"/>
        <end position="140"/>
    </location>
</feature>